<dbReference type="Proteomes" id="UP000282674">
    <property type="component" value="Unassembled WGS sequence"/>
</dbReference>
<dbReference type="Pfam" id="PF00078">
    <property type="entry name" value="RVT_1"/>
    <property type="match status" value="1"/>
</dbReference>
<comment type="caution">
    <text evidence="2">The sequence shown here is derived from an EMBL/GenBank/DDBJ whole genome shotgun (WGS) entry which is preliminary data.</text>
</comment>
<dbReference type="PANTHER" id="PTHR34047:SF10">
    <property type="entry name" value="GROUP II INTRON-ASSOCIATED OPEN READING FRAME"/>
    <property type="match status" value="1"/>
</dbReference>
<feature type="domain" description="Reverse transcriptase" evidence="1">
    <location>
        <begin position="109"/>
        <end position="348"/>
    </location>
</feature>
<evidence type="ECO:0000259" key="1">
    <source>
        <dbReference type="PROSITE" id="PS50878"/>
    </source>
</evidence>
<dbReference type="InterPro" id="IPR013597">
    <property type="entry name" value="Mat_intron_G2"/>
</dbReference>
<keyword evidence="2" id="KW-0548">Nucleotidyltransferase</keyword>
<dbReference type="NCBIfam" id="TIGR04416">
    <property type="entry name" value="group_II_RT_mat"/>
    <property type="match status" value="1"/>
</dbReference>
<gene>
    <name evidence="2" type="primary">ltrA</name>
    <name evidence="2" type="ORF">EBO15_43085</name>
</gene>
<dbReference type="InterPro" id="IPR043502">
    <property type="entry name" value="DNA/RNA_pol_sf"/>
</dbReference>
<evidence type="ECO:0000313" key="2">
    <source>
        <dbReference type="EMBL" id="RMI30241.1"/>
    </source>
</evidence>
<dbReference type="InterPro" id="IPR051083">
    <property type="entry name" value="GrpII_Intron_Splice-Mob/Def"/>
</dbReference>
<dbReference type="EMBL" id="RFFG01000236">
    <property type="protein sequence ID" value="RMI30241.1"/>
    <property type="molecule type" value="Genomic_DNA"/>
</dbReference>
<accession>A0A3M2KYA0</accession>
<dbReference type="InterPro" id="IPR025960">
    <property type="entry name" value="RVT_N"/>
</dbReference>
<dbReference type="InterPro" id="IPR000477">
    <property type="entry name" value="RT_dom"/>
</dbReference>
<dbReference type="EC" id="2.7.7.49" evidence="2"/>
<keyword evidence="2" id="KW-0808">Transferase</keyword>
<evidence type="ECO:0000313" key="3">
    <source>
        <dbReference type="Proteomes" id="UP000282674"/>
    </source>
</evidence>
<dbReference type="InterPro" id="IPR030931">
    <property type="entry name" value="Group_II_RT_mat"/>
</dbReference>
<dbReference type="CDD" id="cd01651">
    <property type="entry name" value="RT_G2_intron"/>
    <property type="match status" value="1"/>
</dbReference>
<dbReference type="SUPFAM" id="SSF56672">
    <property type="entry name" value="DNA/RNA polymerases"/>
    <property type="match status" value="1"/>
</dbReference>
<dbReference type="PROSITE" id="PS50878">
    <property type="entry name" value="RT_POL"/>
    <property type="match status" value="1"/>
</dbReference>
<dbReference type="GO" id="GO:0003964">
    <property type="term" value="F:RNA-directed DNA polymerase activity"/>
    <property type="evidence" value="ECO:0007669"/>
    <property type="project" value="UniProtKB-KW"/>
</dbReference>
<proteinExistence type="predicted"/>
<dbReference type="PANTHER" id="PTHR34047">
    <property type="entry name" value="NUCLEAR INTRON MATURASE 1, MITOCHONDRIAL-RELATED"/>
    <property type="match status" value="1"/>
</dbReference>
<keyword evidence="2" id="KW-0695">RNA-directed DNA polymerase</keyword>
<reference evidence="2 3" key="1">
    <citation type="submission" date="2018-10" db="EMBL/GenBank/DDBJ databases">
        <title>Isolation from soil.</title>
        <authorList>
            <person name="Hu J."/>
        </authorList>
    </citation>
    <scope>NUCLEOTIDE SEQUENCE [LARGE SCALE GENOMIC DNA]</scope>
    <source>
        <strain evidence="2 3">NEAU-Ht49</strain>
    </source>
</reference>
<keyword evidence="3" id="KW-1185">Reference proteome</keyword>
<dbReference type="Pfam" id="PF13655">
    <property type="entry name" value="RVT_N"/>
    <property type="match status" value="1"/>
</dbReference>
<dbReference type="OrthoDB" id="1550386at2"/>
<dbReference type="Pfam" id="PF08388">
    <property type="entry name" value="GIIM"/>
    <property type="match status" value="1"/>
</dbReference>
<name>A0A3M2KYA0_9ACTN</name>
<organism evidence="2 3">
    <name type="scientific">Actinomadura harenae</name>
    <dbReference type="NCBI Taxonomy" id="2483351"/>
    <lineage>
        <taxon>Bacteria</taxon>
        <taxon>Bacillati</taxon>
        <taxon>Actinomycetota</taxon>
        <taxon>Actinomycetes</taxon>
        <taxon>Streptosporangiales</taxon>
        <taxon>Thermomonosporaceae</taxon>
        <taxon>Actinomadura</taxon>
    </lineage>
</organism>
<protein>
    <submittedName>
        <fullName evidence="2">Group II intron reverse transcriptase/maturase</fullName>
        <ecNumber evidence="2">2.7.7.49</ecNumber>
    </submittedName>
</protein>
<dbReference type="AlphaFoldDB" id="A0A3M2KYA0"/>
<sequence length="599" mass="67829">MMKTSVLKDKLDAADASAANGPEGGELDWQSIDWDAVGDDVRRLRQRIFTATREGDLKKVRNLQKLMLRSRANALVAVRRVAEINAGRMTPGIDGVAALTAPAKASLAEWAQSKAMTWKPKAVRRVYIPKSNGKQRPLGIPVIKDRAVQALVLNALEPEWEAKFEPKSYGFRPGRGCHDAIEAIFKVVRGPLSKRRWILDADLAAAFDRIDHDRLTSMLASFPARGLIREWLKAGVIENGRFAPTAEGTPQGGVISPLLLNVALHGMEEAAGVRYRTDGVHAGKTAPASPVLIRYADDFVVLCHSRRQADEARRMLAEWLAPRGLRFNEDKTQVVHLAEGFDFLGFNVRQYKGSKVLIKPSPAAVARFRKRLRAELRAMRGVSADDLVAKLNPILRGWAAYYRIGVSKKTFSNIDNYLWWATYKWARFRHPNKSKKWVVKRYFGSFDLARQVNWVFGDSNTGRYLIKIVWTPIVRHVMVQGNASPDDPQLAEYWARRRRKTKLPLSADYDRMLRWQRGRCPLCNGYLLHTETEPQHPDDWERWIAKLNKVVRASAVTDRLKPSREIHDRKAPKRELLHAHCARRRIAAKASAPEGFATP</sequence>